<keyword evidence="1" id="KW-0472">Membrane</keyword>
<reference evidence="2" key="1">
    <citation type="submission" date="2015-04" db="EMBL/GenBank/DDBJ databases">
        <title>The genome sequence of the plant pathogenic Rhizarian Plasmodiophora brassicae reveals insights in its biotrophic life cycle and the origin of chitin synthesis.</title>
        <authorList>
            <person name="Schwelm A."/>
            <person name="Fogelqvist J."/>
            <person name="Knaust A."/>
            <person name="Julke S."/>
            <person name="Lilja T."/>
            <person name="Dhandapani V."/>
            <person name="Bonilla-Rosso G."/>
            <person name="Karlsson M."/>
            <person name="Shevchenko A."/>
            <person name="Choi S.R."/>
            <person name="Kim H.G."/>
            <person name="Park J.Y."/>
            <person name="Lim Y.P."/>
            <person name="Ludwig-Muller J."/>
            <person name="Dixelius C."/>
        </authorList>
    </citation>
    <scope>NUCLEOTIDE SEQUENCE</scope>
    <source>
        <tissue evidence="2">Potato root galls</tissue>
    </source>
</reference>
<evidence type="ECO:0000256" key="1">
    <source>
        <dbReference type="SAM" id="Phobius"/>
    </source>
</evidence>
<dbReference type="EMBL" id="HACM01000796">
    <property type="protein sequence ID" value="CRZ01238.1"/>
    <property type="molecule type" value="Transcribed_RNA"/>
</dbReference>
<feature type="transmembrane region" description="Helical" evidence="1">
    <location>
        <begin position="132"/>
        <end position="150"/>
    </location>
</feature>
<name>A0A0H5QGV4_9EUKA</name>
<dbReference type="EMBL" id="HACM01000798">
    <property type="protein sequence ID" value="CRZ01240.1"/>
    <property type="molecule type" value="Transcribed_RNA"/>
</dbReference>
<accession>A0A0H5QGV4</accession>
<feature type="transmembrane region" description="Helical" evidence="1">
    <location>
        <begin position="94"/>
        <end position="120"/>
    </location>
</feature>
<keyword evidence="1" id="KW-0812">Transmembrane</keyword>
<keyword evidence="1" id="KW-1133">Transmembrane helix</keyword>
<feature type="transmembrane region" description="Helical" evidence="1">
    <location>
        <begin position="58"/>
        <end position="87"/>
    </location>
</feature>
<dbReference type="AlphaFoldDB" id="A0A0H5QGV4"/>
<evidence type="ECO:0000313" key="2">
    <source>
        <dbReference type="EMBL" id="CRZ01238.1"/>
    </source>
</evidence>
<organism evidence="2">
    <name type="scientific">Spongospora subterranea</name>
    <dbReference type="NCBI Taxonomy" id="70186"/>
    <lineage>
        <taxon>Eukaryota</taxon>
        <taxon>Sar</taxon>
        <taxon>Rhizaria</taxon>
        <taxon>Endomyxa</taxon>
        <taxon>Phytomyxea</taxon>
        <taxon>Plasmodiophorida</taxon>
        <taxon>Plasmodiophoridae</taxon>
        <taxon>Spongospora</taxon>
    </lineage>
</organism>
<proteinExistence type="predicted"/>
<feature type="transmembrane region" description="Helical" evidence="1">
    <location>
        <begin position="15"/>
        <end position="38"/>
    </location>
</feature>
<sequence>MSSSTVLQPHKARRYGVLIVFFGIITASHIFDAFFWHANFNDAEKPIAVGDSQELASLWPTIALFSILSCVLLSVLSCIACAVTLYFATSCWALIGFVIQSLHSSACAVHAISLVAMLFQERFRKYVYLKETMFQIMVILANLFMCVQLWQFKKRYSKNNAGINQSANFKQIIVNKRSTAHMTHI</sequence>
<protein>
    <submittedName>
        <fullName evidence="2">Uncharacterized protein</fullName>
    </submittedName>
</protein>